<feature type="active site" description="Proton acceptor" evidence="4">
    <location>
        <position position="74"/>
    </location>
</feature>
<dbReference type="InterPro" id="IPR029001">
    <property type="entry name" value="ITPase-like_fam"/>
</dbReference>
<dbReference type="RefSeq" id="WP_109922364.1">
    <property type="nucleotide sequence ID" value="NZ_QGLF01000005.1"/>
</dbReference>
<dbReference type="EC" id="3.6.1.9" evidence="4"/>
<dbReference type="Proteomes" id="UP000246077">
    <property type="component" value="Unassembled WGS sequence"/>
</dbReference>
<dbReference type="NCBIfam" id="TIGR00172">
    <property type="entry name" value="maf"/>
    <property type="match status" value="1"/>
</dbReference>
<sequence length="200" mass="21111">MGDRPLFVLASASPRRRELLARLGLVPDRVIAADLDETPLPGEAPQALAARLAAGKAAAVRAGLAEPAFILAADTVVACGTRILPKAETEAEARRCLALLSGRRHRVLTGLSLIRPDGEQRTRIAVSTVTFKRLERAEVEWYIASGEWQGKAGGYALQGRAEALVRALAGSHSNVVGLPLYETRALLAGNGLALPPTGQP</sequence>
<dbReference type="InterPro" id="IPR003697">
    <property type="entry name" value="Maf-like"/>
</dbReference>
<dbReference type="Gene3D" id="3.90.950.10">
    <property type="match status" value="1"/>
</dbReference>
<protein>
    <recommendedName>
        <fullName evidence="4">dTTP/UTP pyrophosphatase</fullName>
        <shortName evidence="4">dTTPase/UTPase</shortName>
        <ecNumber evidence="4">3.6.1.9</ecNumber>
    </recommendedName>
    <alternativeName>
        <fullName evidence="4">Nucleoside triphosphate pyrophosphatase</fullName>
    </alternativeName>
    <alternativeName>
        <fullName evidence="4">Nucleotide pyrophosphatase</fullName>
        <shortName evidence="4">Nucleotide PPase</shortName>
    </alternativeName>
</protein>
<keyword evidence="6" id="KW-1185">Reference proteome</keyword>
<dbReference type="GO" id="GO:0036221">
    <property type="term" value="F:UTP diphosphatase activity"/>
    <property type="evidence" value="ECO:0007669"/>
    <property type="project" value="RHEA"/>
</dbReference>
<evidence type="ECO:0000256" key="4">
    <source>
        <dbReference type="HAMAP-Rule" id="MF_00528"/>
    </source>
</evidence>
<feature type="site" description="Important for substrate specificity" evidence="4">
    <location>
        <position position="158"/>
    </location>
</feature>
<comment type="subcellular location">
    <subcellularLocation>
        <location evidence="4">Cytoplasm</location>
    </subcellularLocation>
</comment>
<comment type="function">
    <text evidence="4">Nucleoside triphosphate pyrophosphatase that hydrolyzes dTTP and UTP. May have a dual role in cell division arrest and in preventing the incorporation of modified nucleotides into cellular nucleic acids.</text>
</comment>
<dbReference type="AlphaFoldDB" id="A0A317E0J1"/>
<dbReference type="HAMAP" id="MF_00528">
    <property type="entry name" value="Maf"/>
    <property type="match status" value="1"/>
</dbReference>
<evidence type="ECO:0000256" key="3">
    <source>
        <dbReference type="ARBA" id="ARBA00023080"/>
    </source>
</evidence>
<dbReference type="OrthoDB" id="9807767at2"/>
<dbReference type="PIRSF" id="PIRSF006305">
    <property type="entry name" value="Maf"/>
    <property type="match status" value="1"/>
</dbReference>
<dbReference type="PANTHER" id="PTHR43213:SF5">
    <property type="entry name" value="BIFUNCTIONAL DTTP_UTP PYROPHOSPHATASE_METHYLTRANSFERASE PROTEIN-RELATED"/>
    <property type="match status" value="1"/>
</dbReference>
<dbReference type="GO" id="GO:0005737">
    <property type="term" value="C:cytoplasm"/>
    <property type="evidence" value="ECO:0007669"/>
    <property type="project" value="UniProtKB-SubCell"/>
</dbReference>
<name>A0A317E0J1_9PROT</name>
<organism evidence="5 6">
    <name type="scientific">Zavarzinia compransoris</name>
    <dbReference type="NCBI Taxonomy" id="1264899"/>
    <lineage>
        <taxon>Bacteria</taxon>
        <taxon>Pseudomonadati</taxon>
        <taxon>Pseudomonadota</taxon>
        <taxon>Alphaproteobacteria</taxon>
        <taxon>Rhodospirillales</taxon>
        <taxon>Zavarziniaceae</taxon>
        <taxon>Zavarzinia</taxon>
    </lineage>
</organism>
<feature type="site" description="Important for substrate specificity" evidence="4">
    <location>
        <position position="15"/>
    </location>
</feature>
<dbReference type="CDD" id="cd00555">
    <property type="entry name" value="Maf"/>
    <property type="match status" value="1"/>
</dbReference>
<keyword evidence="3 4" id="KW-0546">Nucleotide metabolism</keyword>
<comment type="cofactor">
    <cofactor evidence="1 4">
        <name>a divalent metal cation</name>
        <dbReference type="ChEBI" id="CHEBI:60240"/>
    </cofactor>
</comment>
<proteinExistence type="inferred from homology"/>
<keyword evidence="2 4" id="KW-0378">Hydrolase</keyword>
<accession>A0A317E0J1</accession>
<evidence type="ECO:0000313" key="5">
    <source>
        <dbReference type="EMBL" id="PWR18675.1"/>
    </source>
</evidence>
<dbReference type="PANTHER" id="PTHR43213">
    <property type="entry name" value="BIFUNCTIONAL DTTP/UTP PYROPHOSPHATASE/METHYLTRANSFERASE PROTEIN-RELATED"/>
    <property type="match status" value="1"/>
</dbReference>
<comment type="catalytic activity">
    <reaction evidence="4">
        <text>UTP + H2O = UMP + diphosphate + H(+)</text>
        <dbReference type="Rhea" id="RHEA:29395"/>
        <dbReference type="ChEBI" id="CHEBI:15377"/>
        <dbReference type="ChEBI" id="CHEBI:15378"/>
        <dbReference type="ChEBI" id="CHEBI:33019"/>
        <dbReference type="ChEBI" id="CHEBI:46398"/>
        <dbReference type="ChEBI" id="CHEBI:57865"/>
        <dbReference type="EC" id="3.6.1.9"/>
    </reaction>
</comment>
<evidence type="ECO:0000313" key="6">
    <source>
        <dbReference type="Proteomes" id="UP000246077"/>
    </source>
</evidence>
<feature type="site" description="Important for substrate specificity" evidence="4">
    <location>
        <position position="75"/>
    </location>
</feature>
<comment type="catalytic activity">
    <reaction evidence="4">
        <text>dTTP + H2O = dTMP + diphosphate + H(+)</text>
        <dbReference type="Rhea" id="RHEA:28534"/>
        <dbReference type="ChEBI" id="CHEBI:15377"/>
        <dbReference type="ChEBI" id="CHEBI:15378"/>
        <dbReference type="ChEBI" id="CHEBI:33019"/>
        <dbReference type="ChEBI" id="CHEBI:37568"/>
        <dbReference type="ChEBI" id="CHEBI:63528"/>
        <dbReference type="EC" id="3.6.1.9"/>
    </reaction>
</comment>
<reference evidence="6" key="1">
    <citation type="submission" date="2018-05" db="EMBL/GenBank/DDBJ databases">
        <title>Zavarzinia sp. HR-AS.</title>
        <authorList>
            <person name="Lee Y."/>
            <person name="Jeon C.O."/>
        </authorList>
    </citation>
    <scope>NUCLEOTIDE SEQUENCE [LARGE SCALE GENOMIC DNA]</scope>
    <source>
        <strain evidence="6">DSM 1231</strain>
    </source>
</reference>
<comment type="caution">
    <text evidence="4">Lacks conserved residue(s) required for the propagation of feature annotation.</text>
</comment>
<dbReference type="Pfam" id="PF02545">
    <property type="entry name" value="Maf"/>
    <property type="match status" value="1"/>
</dbReference>
<dbReference type="GO" id="GO:0009117">
    <property type="term" value="P:nucleotide metabolic process"/>
    <property type="evidence" value="ECO:0007669"/>
    <property type="project" value="UniProtKB-KW"/>
</dbReference>
<dbReference type="EMBL" id="QGLF01000005">
    <property type="protein sequence ID" value="PWR18675.1"/>
    <property type="molecule type" value="Genomic_DNA"/>
</dbReference>
<dbReference type="SUPFAM" id="SSF52972">
    <property type="entry name" value="ITPase-like"/>
    <property type="match status" value="1"/>
</dbReference>
<evidence type="ECO:0000256" key="1">
    <source>
        <dbReference type="ARBA" id="ARBA00001968"/>
    </source>
</evidence>
<comment type="caution">
    <text evidence="5">The sequence shown here is derived from an EMBL/GenBank/DDBJ whole genome shotgun (WGS) entry which is preliminary data.</text>
</comment>
<gene>
    <name evidence="5" type="primary">maf</name>
    <name evidence="5" type="ORF">DKG75_16910</name>
</gene>
<comment type="similarity">
    <text evidence="4">Belongs to the Maf family. YhdE subfamily.</text>
</comment>
<evidence type="ECO:0000256" key="2">
    <source>
        <dbReference type="ARBA" id="ARBA00022801"/>
    </source>
</evidence>
<dbReference type="GO" id="GO:0036218">
    <property type="term" value="F:dTTP diphosphatase activity"/>
    <property type="evidence" value="ECO:0007669"/>
    <property type="project" value="RHEA"/>
</dbReference>
<keyword evidence="4" id="KW-0963">Cytoplasm</keyword>